<dbReference type="Pfam" id="PF17776">
    <property type="entry name" value="NLRC4_HD2"/>
    <property type="match status" value="1"/>
</dbReference>
<dbReference type="InterPro" id="IPR032675">
    <property type="entry name" value="LRR_dom_sf"/>
</dbReference>
<feature type="compositionally biased region" description="Basic and acidic residues" evidence="5">
    <location>
        <begin position="67"/>
        <end position="80"/>
    </location>
</feature>
<accession>A0ABQ7TQV0</accession>
<dbReference type="Gene3D" id="3.80.10.10">
    <property type="entry name" value="Ribonuclease Inhibitor"/>
    <property type="match status" value="1"/>
</dbReference>
<feature type="region of interest" description="Disordered" evidence="5">
    <location>
        <begin position="143"/>
        <end position="165"/>
    </location>
</feature>
<dbReference type="InterPro" id="IPR041267">
    <property type="entry name" value="NLRP_HD2"/>
</dbReference>
<evidence type="ECO:0000256" key="5">
    <source>
        <dbReference type="SAM" id="MobiDB-lite"/>
    </source>
</evidence>
<keyword evidence="2" id="KW-0677">Repeat</keyword>
<dbReference type="Pfam" id="PF13516">
    <property type="entry name" value="LRR_6"/>
    <property type="match status" value="1"/>
</dbReference>
<dbReference type="SUPFAM" id="SSF52540">
    <property type="entry name" value="P-loop containing nucleoside triphosphate hydrolases"/>
    <property type="match status" value="1"/>
</dbReference>
<evidence type="ECO:0000313" key="8">
    <source>
        <dbReference type="Proteomes" id="UP000826234"/>
    </source>
</evidence>
<keyword evidence="8" id="KW-1185">Reference proteome</keyword>
<evidence type="ECO:0000256" key="1">
    <source>
        <dbReference type="ARBA" id="ARBA00022614"/>
    </source>
</evidence>
<dbReference type="PANTHER" id="PTHR47189:SF1">
    <property type="entry name" value="MHC CLASS II TRANSACTIVATOR"/>
    <property type="match status" value="1"/>
</dbReference>
<keyword evidence="3" id="KW-0547">Nucleotide-binding</keyword>
<dbReference type="InterPro" id="IPR027417">
    <property type="entry name" value="P-loop_NTPase"/>
</dbReference>
<dbReference type="Proteomes" id="UP000826234">
    <property type="component" value="Unassembled WGS sequence"/>
</dbReference>
<keyword evidence="1" id="KW-0433">Leucine-rich repeat</keyword>
<dbReference type="Pfam" id="PF05729">
    <property type="entry name" value="NACHT"/>
    <property type="match status" value="1"/>
</dbReference>
<dbReference type="SMART" id="SM00368">
    <property type="entry name" value="LRR_RI"/>
    <property type="match status" value="1"/>
</dbReference>
<dbReference type="PROSITE" id="PS50837">
    <property type="entry name" value="NACHT"/>
    <property type="match status" value="1"/>
</dbReference>
<dbReference type="InterPro" id="IPR007111">
    <property type="entry name" value="NACHT_NTPase"/>
</dbReference>
<feature type="domain" description="NACHT" evidence="6">
    <location>
        <begin position="184"/>
        <end position="315"/>
    </location>
</feature>
<evidence type="ECO:0000259" key="6">
    <source>
        <dbReference type="PROSITE" id="PS50837"/>
    </source>
</evidence>
<organism evidence="7 8">
    <name type="scientific">Phrynosoma platyrhinos</name>
    <name type="common">Desert horned lizard</name>
    <dbReference type="NCBI Taxonomy" id="52577"/>
    <lineage>
        <taxon>Eukaryota</taxon>
        <taxon>Metazoa</taxon>
        <taxon>Chordata</taxon>
        <taxon>Craniata</taxon>
        <taxon>Vertebrata</taxon>
        <taxon>Euteleostomi</taxon>
        <taxon>Lepidosauria</taxon>
        <taxon>Squamata</taxon>
        <taxon>Bifurcata</taxon>
        <taxon>Unidentata</taxon>
        <taxon>Episquamata</taxon>
        <taxon>Toxicofera</taxon>
        <taxon>Iguania</taxon>
        <taxon>Phrynosomatidae</taxon>
        <taxon>Phrynosomatinae</taxon>
        <taxon>Phrynosoma</taxon>
    </lineage>
</organism>
<proteinExistence type="predicted"/>
<dbReference type="PANTHER" id="PTHR47189">
    <property type="entry name" value="MHC CLASS II TRANSACTIVATOR"/>
    <property type="match status" value="1"/>
</dbReference>
<dbReference type="SUPFAM" id="SSF52047">
    <property type="entry name" value="RNI-like"/>
    <property type="match status" value="1"/>
</dbReference>
<reference evidence="7 8" key="1">
    <citation type="journal article" date="2022" name="Gigascience">
        <title>A chromosome-level genome assembly and annotation of the desert horned lizard, Phrynosoma platyrhinos, provides insight into chromosomal rearrangements among reptiles.</title>
        <authorList>
            <person name="Koochekian N."/>
            <person name="Ascanio A."/>
            <person name="Farleigh K."/>
            <person name="Card D.C."/>
            <person name="Schield D.R."/>
            <person name="Castoe T.A."/>
            <person name="Jezkova T."/>
        </authorList>
    </citation>
    <scope>NUCLEOTIDE SEQUENCE [LARGE SCALE GENOMIC DNA]</scope>
    <source>
        <strain evidence="7">NK-2021</strain>
    </source>
</reference>
<protein>
    <recommendedName>
        <fullName evidence="6">NACHT domain-containing protein</fullName>
    </recommendedName>
</protein>
<evidence type="ECO:0000256" key="4">
    <source>
        <dbReference type="ARBA" id="ARBA00022840"/>
    </source>
</evidence>
<comment type="caution">
    <text evidence="7">The sequence shown here is derived from an EMBL/GenBank/DDBJ whole genome shotgun (WGS) entry which is preliminary data.</text>
</comment>
<evidence type="ECO:0000313" key="7">
    <source>
        <dbReference type="EMBL" id="KAH0632053.1"/>
    </source>
</evidence>
<dbReference type="Gene3D" id="3.40.50.300">
    <property type="entry name" value="P-loop containing nucleotide triphosphate hydrolases"/>
    <property type="match status" value="1"/>
</dbReference>
<dbReference type="EMBL" id="JAIPUX010000026">
    <property type="protein sequence ID" value="KAH0632053.1"/>
    <property type="molecule type" value="Genomic_DNA"/>
</dbReference>
<feature type="compositionally biased region" description="Basic and acidic residues" evidence="5">
    <location>
        <begin position="146"/>
        <end position="165"/>
    </location>
</feature>
<keyword evidence="4" id="KW-0067">ATP-binding</keyword>
<sequence>MAEGEEEAYDKIAALAEYLLKDHQEKPVEEVFAPSAIPSLEYCLLNPKDIQVTLTFEPLIQQVDWPARPEDTCPGEEGKAEAGPGDKSPPVPSEQTQKRPESVDAFCMELKSLFQDGCQFGQTDGGPPLDHLYIEGTLAEFPSEAKGGRSADPRAPGDLEEKAKTPAERRRLFQTPGRKDPSTKIIVVLGKAGMGKSLLAQKICLEWSDGQWPEYDFVFRFDCWQLSSEKQQNLKCLLFEHSALSQEELNEVYGYVLHNPEKVLFIFDGFEELKDHDGFAKPCPCGTGAILAGLFQKKVLNGCTVLLTARPKAKLHQCLPKADKILELMGFSMQQAETFLTRYFEGLPTCNGAASLIQKSPYLSSHCHHPDLCRFICKSVFQTGGAELPSTLTGLFVKSLLQKMTIATKNKVLPKQHHLATLAQMAWDLLHNHQNVFTNSHFSSGEVKEFALDCGLAVPSPFPENSSNKTEEYGGRFVFPNSVVQNFLLALHLVLAKEIKDKKLTQHLRLLSKGKKSLSSSALDLVPRFLSGLLFLEDHLISPLLFGEEGELDLDLEKMMAKKKKSLSKYIRKLPVRDFSPGRLLQLFHCVHETEDTYLLQHSALELRSDLSFAGVPLTPSDVHVLSSILRRSAKEITLDFRGSSLDLEGLRQLVTMKNVHFSVFSRASLSHAIELWKHLWETKQGEQLRWATEKFISLPFQVQTMKDVEDLSALVRLEEEMAQRYVHPSVHPIYHRGFRFGAGEQKGRLADSNGCKIHRIPAIADLKQLEFTLDSPKENEIGDEGVLSFCKVLPRLHSLETLNLYNNSIGDNGAENFAKMLPKMPSLRVLELWNPTIPHGVLDHLQQLDSRIRLL</sequence>
<name>A0ABQ7TQV0_PHRPL</name>
<evidence type="ECO:0000256" key="2">
    <source>
        <dbReference type="ARBA" id="ARBA00022737"/>
    </source>
</evidence>
<gene>
    <name evidence="7" type="ORF">JD844_020107</name>
</gene>
<dbReference type="InterPro" id="IPR001611">
    <property type="entry name" value="Leu-rich_rpt"/>
</dbReference>
<feature type="region of interest" description="Disordered" evidence="5">
    <location>
        <begin position="66"/>
        <end position="101"/>
    </location>
</feature>
<evidence type="ECO:0000256" key="3">
    <source>
        <dbReference type="ARBA" id="ARBA00022741"/>
    </source>
</evidence>